<proteinExistence type="predicted"/>
<gene>
    <name evidence="2" type="ORF">DPMN_082421</name>
</gene>
<reference evidence="2" key="2">
    <citation type="submission" date="2020-11" db="EMBL/GenBank/DDBJ databases">
        <authorList>
            <person name="McCartney M.A."/>
            <person name="Auch B."/>
            <person name="Kono T."/>
            <person name="Mallez S."/>
            <person name="Becker A."/>
            <person name="Gohl D.M."/>
            <person name="Silverstein K.A.T."/>
            <person name="Koren S."/>
            <person name="Bechman K.B."/>
            <person name="Herman A."/>
            <person name="Abrahante J.E."/>
            <person name="Garbe J."/>
        </authorList>
    </citation>
    <scope>NUCLEOTIDE SEQUENCE</scope>
    <source>
        <strain evidence="2">Duluth1</strain>
        <tissue evidence="2">Whole animal</tissue>
    </source>
</reference>
<dbReference type="Pfam" id="PF22938">
    <property type="entry name" value="Integrase_p58_C"/>
    <property type="match status" value="1"/>
</dbReference>
<keyword evidence="3" id="KW-1185">Reference proteome</keyword>
<comment type="caution">
    <text evidence="2">The sequence shown here is derived from an EMBL/GenBank/DDBJ whole genome shotgun (WGS) entry which is preliminary data.</text>
</comment>
<feature type="domain" description="Integrase p58-like C-terminal" evidence="1">
    <location>
        <begin position="8"/>
        <end position="41"/>
    </location>
</feature>
<accession>A0A9D4BHG4</accession>
<evidence type="ECO:0000313" key="3">
    <source>
        <dbReference type="Proteomes" id="UP000828390"/>
    </source>
</evidence>
<organism evidence="2 3">
    <name type="scientific">Dreissena polymorpha</name>
    <name type="common">Zebra mussel</name>
    <name type="synonym">Mytilus polymorpha</name>
    <dbReference type="NCBI Taxonomy" id="45954"/>
    <lineage>
        <taxon>Eukaryota</taxon>
        <taxon>Metazoa</taxon>
        <taxon>Spiralia</taxon>
        <taxon>Lophotrochozoa</taxon>
        <taxon>Mollusca</taxon>
        <taxon>Bivalvia</taxon>
        <taxon>Autobranchia</taxon>
        <taxon>Heteroconchia</taxon>
        <taxon>Euheterodonta</taxon>
        <taxon>Imparidentia</taxon>
        <taxon>Neoheterodontei</taxon>
        <taxon>Myida</taxon>
        <taxon>Dreissenoidea</taxon>
        <taxon>Dreissenidae</taxon>
        <taxon>Dreissena</taxon>
    </lineage>
</organism>
<sequence>MLEKLYDGPFVVKAKVSAVNFVIQMDSRGLDKLIHHNKLKPYSGSNLPKWILAVNNKM</sequence>
<reference evidence="2" key="1">
    <citation type="journal article" date="2019" name="bioRxiv">
        <title>The Genome of the Zebra Mussel, Dreissena polymorpha: A Resource for Invasive Species Research.</title>
        <authorList>
            <person name="McCartney M.A."/>
            <person name="Auch B."/>
            <person name="Kono T."/>
            <person name="Mallez S."/>
            <person name="Zhang Y."/>
            <person name="Obille A."/>
            <person name="Becker A."/>
            <person name="Abrahante J.E."/>
            <person name="Garbe J."/>
            <person name="Badalamenti J.P."/>
            <person name="Herman A."/>
            <person name="Mangelson H."/>
            <person name="Liachko I."/>
            <person name="Sullivan S."/>
            <person name="Sone E.D."/>
            <person name="Koren S."/>
            <person name="Silverstein K.A.T."/>
            <person name="Beckman K.B."/>
            <person name="Gohl D.M."/>
        </authorList>
    </citation>
    <scope>NUCLEOTIDE SEQUENCE</scope>
    <source>
        <strain evidence="2">Duluth1</strain>
        <tissue evidence="2">Whole animal</tissue>
    </source>
</reference>
<evidence type="ECO:0000259" key="1">
    <source>
        <dbReference type="Pfam" id="PF22938"/>
    </source>
</evidence>
<dbReference type="Proteomes" id="UP000828390">
    <property type="component" value="Unassembled WGS sequence"/>
</dbReference>
<name>A0A9D4BHG4_DREPO</name>
<evidence type="ECO:0000313" key="2">
    <source>
        <dbReference type="EMBL" id="KAH3694974.1"/>
    </source>
</evidence>
<protein>
    <recommendedName>
        <fullName evidence="1">Integrase p58-like C-terminal domain-containing protein</fullName>
    </recommendedName>
</protein>
<dbReference type="AlphaFoldDB" id="A0A9D4BHG4"/>
<dbReference type="EMBL" id="JAIWYP010000016">
    <property type="protein sequence ID" value="KAH3694974.1"/>
    <property type="molecule type" value="Genomic_DNA"/>
</dbReference>
<dbReference type="InterPro" id="IPR054465">
    <property type="entry name" value="Integrase_p58-like_C"/>
</dbReference>